<accession>J1JGP5</accession>
<feature type="compositionally biased region" description="Basic and acidic residues" evidence="1">
    <location>
        <begin position="557"/>
        <end position="576"/>
    </location>
</feature>
<feature type="region of interest" description="Disordered" evidence="1">
    <location>
        <begin position="1"/>
        <end position="59"/>
    </location>
</feature>
<feature type="compositionally biased region" description="Low complexity" evidence="1">
    <location>
        <begin position="24"/>
        <end position="48"/>
    </location>
</feature>
<dbReference type="InterPro" id="IPR011050">
    <property type="entry name" value="Pectin_lyase_fold/virulence"/>
</dbReference>
<evidence type="ECO:0000313" key="4">
    <source>
        <dbReference type="Proteomes" id="UP000002646"/>
    </source>
</evidence>
<dbReference type="SUPFAM" id="SSF103515">
    <property type="entry name" value="Autotransporter"/>
    <property type="match status" value="1"/>
</dbReference>
<dbReference type="InterPro" id="IPR006315">
    <property type="entry name" value="OM_autotransptr_brl_dom"/>
</dbReference>
<dbReference type="InterPro" id="IPR036709">
    <property type="entry name" value="Autotransporte_beta_dom_sf"/>
</dbReference>
<gene>
    <name evidence="3" type="ORF">MCW_01384</name>
</gene>
<dbReference type="SMART" id="SM00869">
    <property type="entry name" value="Autotransporter"/>
    <property type="match status" value="1"/>
</dbReference>
<dbReference type="InterPro" id="IPR012332">
    <property type="entry name" value="Autotransporter_pectin_lyase_C"/>
</dbReference>
<dbReference type="AlphaFoldDB" id="J1JGP5"/>
<protein>
    <submittedName>
        <fullName evidence="3">Outer membrane autotransporter barrel domain-containing protein</fullName>
    </submittedName>
</protein>
<dbReference type="Gene3D" id="2.160.20.20">
    <property type="match status" value="1"/>
</dbReference>
<name>J1JGP5_9HYPH</name>
<feature type="region of interest" description="Disordered" evidence="1">
    <location>
        <begin position="549"/>
        <end position="576"/>
    </location>
</feature>
<dbReference type="Pfam" id="PF03797">
    <property type="entry name" value="Autotransporter"/>
    <property type="match status" value="1"/>
</dbReference>
<comment type="caution">
    <text evidence="3">The sequence shown here is derived from an EMBL/GenBank/DDBJ whole genome shotgun (WGS) entry which is preliminary data.</text>
</comment>
<feature type="compositionally biased region" description="Polar residues" evidence="1">
    <location>
        <begin position="200"/>
        <end position="217"/>
    </location>
</feature>
<feature type="domain" description="Autotransporter" evidence="2">
    <location>
        <begin position="925"/>
        <end position="1202"/>
    </location>
</feature>
<dbReference type="Gene3D" id="2.40.128.130">
    <property type="entry name" value="Autotransporter beta-domain"/>
    <property type="match status" value="1"/>
</dbReference>
<dbReference type="PROSITE" id="PS51208">
    <property type="entry name" value="AUTOTRANSPORTER"/>
    <property type="match status" value="1"/>
</dbReference>
<dbReference type="SUPFAM" id="SSF51126">
    <property type="entry name" value="Pectin lyase-like"/>
    <property type="match status" value="1"/>
</dbReference>
<evidence type="ECO:0000259" key="2">
    <source>
        <dbReference type="PROSITE" id="PS51208"/>
    </source>
</evidence>
<reference evidence="3 4" key="1">
    <citation type="submission" date="2012-03" db="EMBL/GenBank/DDBJ databases">
        <title>The Genome Sequence of Bartonella washoensis 085-0475.</title>
        <authorList>
            <consortium name="The Broad Institute Genome Sequencing Platform"/>
            <consortium name="The Broad Institute Genome Sequencing Center for Infectious Disease"/>
            <person name="Feldgarden M."/>
            <person name="Kirby J."/>
            <person name="Kosoy M."/>
            <person name="Birtles R."/>
            <person name="Probert W.S."/>
            <person name="Chiaraviglio L."/>
            <person name="Young S.K."/>
            <person name="Zeng Q."/>
            <person name="Gargeya S."/>
            <person name="Fitzgerald M."/>
            <person name="Haas B."/>
            <person name="Abouelleil A."/>
            <person name="Alvarado L."/>
            <person name="Arachchi H.M."/>
            <person name="Berlin A."/>
            <person name="Chapman S.B."/>
            <person name="Gearin G."/>
            <person name="Goldberg J."/>
            <person name="Griggs A."/>
            <person name="Gujja S."/>
            <person name="Hansen M."/>
            <person name="Heiman D."/>
            <person name="Howarth C."/>
            <person name="Larimer J."/>
            <person name="Lui A."/>
            <person name="MacDonald P.J.P."/>
            <person name="McCowen C."/>
            <person name="Montmayeur A."/>
            <person name="Murphy C."/>
            <person name="Neiman D."/>
            <person name="Pearson M."/>
            <person name="Priest M."/>
            <person name="Roberts A."/>
            <person name="Saif S."/>
            <person name="Shea T."/>
            <person name="Sisk P."/>
            <person name="Stolte C."/>
            <person name="Sykes S."/>
            <person name="Wortman J."/>
            <person name="Nusbaum C."/>
            <person name="Birren B."/>
        </authorList>
    </citation>
    <scope>NUCLEOTIDE SEQUENCE [LARGE SCALE GENOMIC DNA]</scope>
    <source>
        <strain evidence="3 4">085-0475</strain>
    </source>
</reference>
<dbReference type="PATRIC" id="fig|1094564.3.peg.1635"/>
<dbReference type="GO" id="GO:0019867">
    <property type="term" value="C:outer membrane"/>
    <property type="evidence" value="ECO:0007669"/>
    <property type="project" value="InterPro"/>
</dbReference>
<dbReference type="HOGENOM" id="CLU_270595_0_0_5"/>
<feature type="region of interest" description="Disordered" evidence="1">
    <location>
        <begin position="192"/>
        <end position="217"/>
    </location>
</feature>
<organism evidence="3 4">
    <name type="scientific">Cardidatus Bartonella washoeensis 085-0475</name>
    <dbReference type="NCBI Taxonomy" id="1094564"/>
    <lineage>
        <taxon>Bacteria</taxon>
        <taxon>Pseudomonadati</taxon>
        <taxon>Pseudomonadota</taxon>
        <taxon>Alphaproteobacteria</taxon>
        <taxon>Hyphomicrobiales</taxon>
        <taxon>Bartonellaceae</taxon>
        <taxon>Bartonella</taxon>
    </lineage>
</organism>
<sequence>TENTPSSSSTLTVSSTREATKDILSSSSTLTVSSTAGAAGNSLSLSSGIPTSDKEKYGNRVVHKGNTSIVLFNQVNEDSGGDENVEYVVYEVGSRPSDGSHPSVTDVYGVVSDMVEYTITEENGDPITFDSYDDKVNITTDTSTVTPLTSPVMAEGVGGVEAGSTLPVLSPTVSSESEQKQSLSVDSVVVASEDSRSSETVVSTASNNSAPVDSLPSAVTSIDSTESTVDSKGSTSVNPVVLEIPRISTVADVRRVSEGDTLASCNSIGGDGLLRSQVPYLCNDGQTHVAKDLKLKASDNTQHSLHVEKEGTVIKLEGATISGADSSDSQNSADLTKLAAVSAVLAEGGAEVILDKKSAVQSSQIGLEAQRGGKVKMIGGTVDVHYVGALAGSGSSVNLSNTTINVTGDLAVAGLVSNAGKITMESGLITLANGVAVRSESGGNVKLDNVNITAKKEKNKPNSAEQFGRAAFLLSDSSSVDFTRGTIATDANALWFKGNADVVETSPSRRRRSSDVRSSMNHANIEFSTIRVEGDMSYGIYFDGTERKGLDQQNQNKHLEKPVSESSVRRSGEEGSVKRVSMVKRNALTLQRKTPVSMNGAVALKGTVFEVPESVAIYGNNSAGRVSLENKSTLLGDLLLRAENNSDISIVVDNSVIAGGARIDKGSYAKLDLTNGSEWRLKRGARESGRAQDSDCIDSCVSSVSLVNSRIEFLPSESEQLSYQTLRIGQGTGTVYKAQGNALINLNARLNPNDPSDIQVTDRLVIHGNVEGKTMVHVQGVSGNIGEVKNNTQNAHSVSVIQVYGKAAKDSFQLSGDYVALENSPYKYTLRSYAPEVTSKQEHVQQKFVKEGGEFWNFRLENQYVKSAVPTVGFVLPERAVRSVVPQVPTYLLLPNSLFHAGLMDISNQNKQLEVIRIASSGMVEVHENPALFLHGYGSNYRYASDLSALEYGYGGDLGYNAVEAGVLLQTIESMYGTMSFGVMGTYGKLSLQPVDVELSQESTFDKWAATAYGSVQHDAGFYVDGLFSYGLLKGDVLTLARDKTAALKSKSLSVSLTGGQSFAMGYEGLTADPQVQVVYQNLRFDQARDIDNFDIEMGKLDKWIVRVGGRLAKTRTGLEGVSAVSFYGKLYLTHDFGKRQTVHFKDAFQLGAFGSSLEGGLGFNVQLSPKFVLHGDLSYQHKLTKAGFSGTSFSGGLRYQF</sequence>
<evidence type="ECO:0000256" key="1">
    <source>
        <dbReference type="SAM" id="MobiDB-lite"/>
    </source>
</evidence>
<feature type="non-terminal residue" evidence="3">
    <location>
        <position position="1"/>
    </location>
</feature>
<proteinExistence type="predicted"/>
<dbReference type="STRING" id="1094564.MCW_01384"/>
<evidence type="ECO:0000313" key="3">
    <source>
        <dbReference type="EMBL" id="EJF83315.1"/>
    </source>
</evidence>
<dbReference type="InterPro" id="IPR005546">
    <property type="entry name" value="Autotransporte_beta"/>
</dbReference>
<dbReference type="NCBIfam" id="TIGR01414">
    <property type="entry name" value="autotrans_barl"/>
    <property type="match status" value="1"/>
</dbReference>
<feature type="compositionally biased region" description="Low complexity" evidence="1">
    <location>
        <begin position="1"/>
        <end position="16"/>
    </location>
</feature>
<dbReference type="Proteomes" id="UP000002646">
    <property type="component" value="Unassembled WGS sequence"/>
</dbReference>
<dbReference type="EMBL" id="AILX01000027">
    <property type="protein sequence ID" value="EJF83315.1"/>
    <property type="molecule type" value="Genomic_DNA"/>
</dbReference>
<dbReference type="RefSeq" id="WP_006926166.1">
    <property type="nucleotide sequence ID" value="NZ_JH725103.1"/>
</dbReference>